<accession>A0A445FGW5</accession>
<keyword evidence="6" id="KW-0597">Phosphoprotein</keyword>
<dbReference type="CDD" id="cd00088">
    <property type="entry name" value="HPT"/>
    <property type="match status" value="1"/>
</dbReference>
<evidence type="ECO:0000256" key="1">
    <source>
        <dbReference type="ARBA" id="ARBA00022490"/>
    </source>
</evidence>
<keyword evidence="4 7" id="KW-0902">Two-component regulatory system</keyword>
<evidence type="ECO:0000313" key="10">
    <source>
        <dbReference type="Proteomes" id="UP000289340"/>
    </source>
</evidence>
<comment type="caution">
    <text evidence="9">The sequence shown here is derived from an EMBL/GenBank/DDBJ whole genome shotgun (WGS) entry which is preliminary data.</text>
</comment>
<organism evidence="9 10">
    <name type="scientific">Glycine soja</name>
    <name type="common">Wild soybean</name>
    <dbReference type="NCBI Taxonomy" id="3848"/>
    <lineage>
        <taxon>Eukaryota</taxon>
        <taxon>Viridiplantae</taxon>
        <taxon>Streptophyta</taxon>
        <taxon>Embryophyta</taxon>
        <taxon>Tracheophyta</taxon>
        <taxon>Spermatophyta</taxon>
        <taxon>Magnoliopsida</taxon>
        <taxon>eudicotyledons</taxon>
        <taxon>Gunneridae</taxon>
        <taxon>Pentapetalae</taxon>
        <taxon>rosids</taxon>
        <taxon>fabids</taxon>
        <taxon>Fabales</taxon>
        <taxon>Fabaceae</taxon>
        <taxon>Papilionoideae</taxon>
        <taxon>50 kb inversion clade</taxon>
        <taxon>NPAAA clade</taxon>
        <taxon>indigoferoid/millettioid clade</taxon>
        <taxon>Phaseoleae</taxon>
        <taxon>Glycine</taxon>
        <taxon>Glycine subgen. Soja</taxon>
    </lineage>
</organism>
<dbReference type="FunFam" id="1.20.120.160:FF:000001">
    <property type="entry name" value="Histidine-containing phosphotransfer protein 1"/>
    <property type="match status" value="1"/>
</dbReference>
<dbReference type="EMBL" id="QZWG01000019">
    <property type="protein sequence ID" value="RZB48057.1"/>
    <property type="molecule type" value="Genomic_DNA"/>
</dbReference>
<evidence type="ECO:0000313" key="9">
    <source>
        <dbReference type="EMBL" id="RZB48057.1"/>
    </source>
</evidence>
<dbReference type="InterPro" id="IPR036641">
    <property type="entry name" value="HPT_dom_sf"/>
</dbReference>
<feature type="modified residue" description="Phosphohistidine" evidence="6">
    <location>
        <position position="59"/>
    </location>
</feature>
<dbReference type="PROSITE" id="PS50894">
    <property type="entry name" value="HPT"/>
    <property type="match status" value="1"/>
</dbReference>
<evidence type="ECO:0000256" key="5">
    <source>
        <dbReference type="ARBA" id="ARBA00023242"/>
    </source>
</evidence>
<keyword evidence="5" id="KW-0539">Nucleus</keyword>
<evidence type="ECO:0000256" key="7">
    <source>
        <dbReference type="RuleBase" id="RU369004"/>
    </source>
</evidence>
<evidence type="ECO:0000256" key="4">
    <source>
        <dbReference type="ARBA" id="ARBA00023012"/>
    </source>
</evidence>
<dbReference type="AlphaFoldDB" id="A0A445FGW5"/>
<dbReference type="GO" id="GO:0005829">
    <property type="term" value="C:cytosol"/>
    <property type="evidence" value="ECO:0007669"/>
    <property type="project" value="UniProtKB-SubCell"/>
</dbReference>
<dbReference type="GO" id="GO:0043424">
    <property type="term" value="F:protein histidine kinase binding"/>
    <property type="evidence" value="ECO:0007669"/>
    <property type="project" value="UniProtKB-UniRule"/>
</dbReference>
<evidence type="ECO:0000256" key="3">
    <source>
        <dbReference type="ARBA" id="ARBA00022990"/>
    </source>
</evidence>
<keyword evidence="1" id="KW-0963">Cytoplasm</keyword>
<dbReference type="Gene3D" id="1.20.120.160">
    <property type="entry name" value="HPT domain"/>
    <property type="match status" value="1"/>
</dbReference>
<dbReference type="PANTHER" id="PTHR28242">
    <property type="entry name" value="PHOSPHORELAY INTERMEDIATE PROTEIN YPD1"/>
    <property type="match status" value="1"/>
</dbReference>
<evidence type="ECO:0000256" key="6">
    <source>
        <dbReference type="PROSITE-ProRule" id="PRU00110"/>
    </source>
</evidence>
<evidence type="ECO:0000256" key="2">
    <source>
        <dbReference type="ARBA" id="ARBA00022864"/>
    </source>
</evidence>
<dbReference type="GO" id="GO:0009736">
    <property type="term" value="P:cytokinin-activated signaling pathway"/>
    <property type="evidence" value="ECO:0007669"/>
    <property type="project" value="UniProtKB-KW"/>
</dbReference>
<dbReference type="GO" id="GO:0009927">
    <property type="term" value="F:histidine phosphotransfer kinase activity"/>
    <property type="evidence" value="ECO:0007669"/>
    <property type="project" value="UniProtKB-UniRule"/>
</dbReference>
<keyword evidence="10" id="KW-1185">Reference proteome</keyword>
<reference evidence="9 10" key="1">
    <citation type="submission" date="2018-09" db="EMBL/GenBank/DDBJ databases">
        <title>A high-quality reference genome of wild soybean provides a powerful tool to mine soybean genomes.</title>
        <authorList>
            <person name="Xie M."/>
            <person name="Chung C.Y.L."/>
            <person name="Li M.-W."/>
            <person name="Wong F.-L."/>
            <person name="Chan T.-F."/>
            <person name="Lam H.-M."/>
        </authorList>
    </citation>
    <scope>NUCLEOTIDE SEQUENCE [LARGE SCALE GENOMIC DNA]</scope>
    <source>
        <strain evidence="10">cv. W05</strain>
        <tissue evidence="9">Hypocotyl of etiolated seedlings</tissue>
    </source>
</reference>
<name>A0A445FGW5_GLYSO</name>
<dbReference type="GO" id="GO:0005634">
    <property type="term" value="C:nucleus"/>
    <property type="evidence" value="ECO:0007669"/>
    <property type="project" value="UniProtKB-SubCell"/>
</dbReference>
<comment type="subcellular location">
    <subcellularLocation>
        <location evidence="7">Cytoplasm</location>
        <location evidence="7">Cytosol</location>
    </subcellularLocation>
    <subcellularLocation>
        <location evidence="7">Nucleus</location>
    </subcellularLocation>
</comment>
<proteinExistence type="predicted"/>
<dbReference type="InterPro" id="IPR008207">
    <property type="entry name" value="Sig_transdc_His_kin_Hpt_dom"/>
</dbReference>
<evidence type="ECO:0000259" key="8">
    <source>
        <dbReference type="PROSITE" id="PS50894"/>
    </source>
</evidence>
<feature type="domain" description="HPt" evidence="8">
    <location>
        <begin position="18"/>
        <end position="117"/>
    </location>
</feature>
<comment type="function">
    <text evidence="7">Functions as a two-component phosphorelay mediators between cytokinin sensor histidine kinases and response regulators (B-type ARRs). Plays an important role in propagating cytokinin signal transduction.</text>
</comment>
<protein>
    <recommendedName>
        <fullName evidence="7">Histidine-containing phosphotransfer protein</fullName>
    </recommendedName>
</protein>
<comment type="domain">
    <text evidence="7">Histidine-containing phosphotransfer domain (HPt) contains an active histidine that mediates the phosphotransfer.</text>
</comment>
<dbReference type="PANTHER" id="PTHR28242:SF13">
    <property type="entry name" value="HISTIDINE-CONTAINING PHOSPHOTRANSFER PROTEIN 5"/>
    <property type="match status" value="1"/>
</dbReference>
<keyword evidence="3" id="KW-0007">Acetylation</keyword>
<dbReference type="Proteomes" id="UP000289340">
    <property type="component" value="Chromosome 19"/>
</dbReference>
<dbReference type="InterPro" id="IPR045871">
    <property type="entry name" value="AHP1-5/YPD1"/>
</dbReference>
<feature type="non-terminal residue" evidence="9">
    <location>
        <position position="1"/>
    </location>
</feature>
<dbReference type="Pfam" id="PF01627">
    <property type="entry name" value="Hpt"/>
    <property type="match status" value="1"/>
</dbReference>
<gene>
    <name evidence="9" type="ORF">D0Y65_051552</name>
</gene>
<keyword evidence="2 7" id="KW-0932">Cytokinin signaling pathway</keyword>
<sequence>GFLDDQFNQLQKLQDESSPYFVMEVMTMFFGDSEKLLNRIALALEQKPVDFKSVDSNVHQFKGSSASVGVVRVKDVCTNFRNICEAQNLEGRVVQSENSFSITFSPLPFLNMHFIALKCVYRILCVNCLQQLQQEYSLLRINLQYLFRLQQEIQAAGGSVSTVE</sequence>
<dbReference type="SUPFAM" id="SSF47226">
    <property type="entry name" value="Histidine-containing phosphotransfer domain, HPT domain"/>
    <property type="match status" value="1"/>
</dbReference>
<dbReference type="GO" id="GO:0000160">
    <property type="term" value="P:phosphorelay signal transduction system"/>
    <property type="evidence" value="ECO:0007669"/>
    <property type="project" value="UniProtKB-UniRule"/>
</dbReference>